<reference evidence="2 3" key="1">
    <citation type="submission" date="2018-01" db="EMBL/GenBank/DDBJ databases">
        <title>Draft genome sequences of clinical isolates and type strains of oral Veillonella including Veillonella infantum sp., nov.</title>
        <authorList>
            <person name="Mashima I."/>
            <person name="Liao Y.-C."/>
            <person name="Sabharwal A."/>
            <person name="Haase E.M."/>
            <person name="Nakazawa F."/>
            <person name="Scannapieco F.A."/>
        </authorList>
    </citation>
    <scope>NUCLEOTIDE SEQUENCE [LARGE SCALE GENOMIC DNA]</scope>
    <source>
        <strain evidence="2 3">Y6</strain>
    </source>
</reference>
<sequence>MTELQMVITVAIVALTTIFTRIISFLIFPPGKQAPPFILFIGKALPASVMGMLVVYTFKDTVVLSYPYGIPEIVAFLVTSLLHLWKRKMLISIAAGTIVYMLIVQNI</sequence>
<evidence type="ECO:0000256" key="1">
    <source>
        <dbReference type="SAM" id="Phobius"/>
    </source>
</evidence>
<feature type="transmembrane region" description="Helical" evidence="1">
    <location>
        <begin position="64"/>
        <end position="82"/>
    </location>
</feature>
<feature type="transmembrane region" description="Helical" evidence="1">
    <location>
        <begin position="89"/>
        <end position="105"/>
    </location>
</feature>
<organism evidence="2 3">
    <name type="scientific">Veillonella tobetsuensis</name>
    <dbReference type="NCBI Taxonomy" id="1110546"/>
    <lineage>
        <taxon>Bacteria</taxon>
        <taxon>Bacillati</taxon>
        <taxon>Bacillota</taxon>
        <taxon>Negativicutes</taxon>
        <taxon>Veillonellales</taxon>
        <taxon>Veillonellaceae</taxon>
        <taxon>Veillonella</taxon>
    </lineage>
</organism>
<accession>A0A2S7ZQ56</accession>
<keyword evidence="1" id="KW-1133">Transmembrane helix</keyword>
<protein>
    <submittedName>
        <fullName evidence="2">Branched-chain amino acid transporter AzlD</fullName>
    </submittedName>
</protein>
<feature type="transmembrane region" description="Helical" evidence="1">
    <location>
        <begin position="6"/>
        <end position="28"/>
    </location>
</feature>
<evidence type="ECO:0000313" key="3">
    <source>
        <dbReference type="Proteomes" id="UP000238877"/>
    </source>
</evidence>
<gene>
    <name evidence="2" type="ORF">VTHSUH11_04685</name>
</gene>
<evidence type="ECO:0000313" key="2">
    <source>
        <dbReference type="EMBL" id="PQL25381.1"/>
    </source>
</evidence>
<feature type="transmembrane region" description="Helical" evidence="1">
    <location>
        <begin position="37"/>
        <end position="58"/>
    </location>
</feature>
<dbReference type="STRING" id="1110546.GCA_001078375_01774"/>
<dbReference type="AlphaFoldDB" id="A0A2S7ZQ56"/>
<comment type="caution">
    <text evidence="2">The sequence shown here is derived from an EMBL/GenBank/DDBJ whole genome shotgun (WGS) entry which is preliminary data.</text>
</comment>
<dbReference type="RefSeq" id="WP_105092797.1">
    <property type="nucleotide sequence ID" value="NZ_PPDF01000008.1"/>
</dbReference>
<dbReference type="InterPro" id="IPR008407">
    <property type="entry name" value="Brnchd-chn_aa_trnsp_AzlD"/>
</dbReference>
<dbReference type="Proteomes" id="UP000238877">
    <property type="component" value="Unassembled WGS sequence"/>
</dbReference>
<keyword evidence="1" id="KW-0472">Membrane</keyword>
<keyword evidence="1" id="KW-0812">Transmembrane</keyword>
<dbReference type="PIRSF" id="PIRSF003203">
    <property type="entry name" value="AzlD"/>
    <property type="match status" value="1"/>
</dbReference>
<dbReference type="EMBL" id="PPDF01000008">
    <property type="protein sequence ID" value="PQL25381.1"/>
    <property type="molecule type" value="Genomic_DNA"/>
</dbReference>
<dbReference type="Pfam" id="PF05437">
    <property type="entry name" value="AzlD"/>
    <property type="match status" value="1"/>
</dbReference>
<proteinExistence type="predicted"/>
<name>A0A2S7ZQ56_9FIRM</name>